<evidence type="ECO:0000256" key="8">
    <source>
        <dbReference type="ARBA" id="ARBA00022989"/>
    </source>
</evidence>
<evidence type="ECO:0000256" key="10">
    <source>
        <dbReference type="RuleBase" id="RU361143"/>
    </source>
</evidence>
<proteinExistence type="inferred from homology"/>
<dbReference type="VEuPathDB" id="FungiDB:AAP_04679"/>
<dbReference type="EMBL" id="AZGZ01000023">
    <property type="protein sequence ID" value="KZZ88887.1"/>
    <property type="molecule type" value="Genomic_DNA"/>
</dbReference>
<comment type="caution">
    <text evidence="11">The sequence shown here is derived from an EMBL/GenBank/DDBJ whole genome shotgun (WGS) entry which is preliminary data.</text>
</comment>
<accession>A0A167WID5</accession>
<evidence type="ECO:0000256" key="1">
    <source>
        <dbReference type="ARBA" id="ARBA00002791"/>
    </source>
</evidence>
<evidence type="ECO:0000313" key="11">
    <source>
        <dbReference type="EMBL" id="KZZ88887.1"/>
    </source>
</evidence>
<dbReference type="InterPro" id="IPR007676">
    <property type="entry name" value="Ribophorin_I"/>
</dbReference>
<comment type="function">
    <text evidence="1 10">Subunit of the oligosaccharyl transferase (OST) complex that catalyzes the initial transfer of a defined glycan (Glc(3)Man(9)GlcNAc(2) in eukaryotes) from the lipid carrier dolichol-pyrophosphate to an asparagine residue within an Asn-X-Ser/Thr consensus motif in nascent polypeptide chains, the first step in protein N-glycosylation. N-glycosylation occurs cotranslationally and the complex associates with the Sec61 complex at the channel-forming translocon complex that mediates protein translocation across the endoplasmic reticulum (ER). All subunits are required for a maximal enzyme activity.</text>
</comment>
<gene>
    <name evidence="11" type="ORF">AAP_04679</name>
</gene>
<dbReference type="Pfam" id="PF04597">
    <property type="entry name" value="Ribophorin_I"/>
    <property type="match status" value="1"/>
</dbReference>
<dbReference type="PANTHER" id="PTHR21049">
    <property type="entry name" value="RIBOPHORIN I"/>
    <property type="match status" value="1"/>
</dbReference>
<evidence type="ECO:0000313" key="12">
    <source>
        <dbReference type="Proteomes" id="UP000242877"/>
    </source>
</evidence>
<dbReference type="PANTHER" id="PTHR21049:SF0">
    <property type="entry name" value="DOLICHYL-DIPHOSPHOOLIGOSACCHARIDE--PROTEIN GLYCOSYLTRANSFERASE SUBUNIT 1"/>
    <property type="match status" value="1"/>
</dbReference>
<protein>
    <recommendedName>
        <fullName evidence="10">Dolichyl-diphosphooligosaccharide--protein glycosyltransferase subunit 1</fullName>
    </recommendedName>
</protein>
<evidence type="ECO:0000256" key="7">
    <source>
        <dbReference type="ARBA" id="ARBA00022824"/>
    </source>
</evidence>
<feature type="transmembrane region" description="Helical" evidence="10">
    <location>
        <begin position="410"/>
        <end position="427"/>
    </location>
</feature>
<name>A0A167WID5_9EURO</name>
<keyword evidence="9 10" id="KW-0472">Membrane</keyword>
<evidence type="ECO:0000256" key="4">
    <source>
        <dbReference type="ARBA" id="ARBA00008905"/>
    </source>
</evidence>
<dbReference type="Proteomes" id="UP000242877">
    <property type="component" value="Unassembled WGS sequence"/>
</dbReference>
<keyword evidence="12" id="KW-1185">Reference proteome</keyword>
<evidence type="ECO:0000256" key="9">
    <source>
        <dbReference type="ARBA" id="ARBA00023136"/>
    </source>
</evidence>
<keyword evidence="7 10" id="KW-0256">Endoplasmic reticulum</keyword>
<dbReference type="UniPathway" id="UPA00378"/>
<comment type="pathway">
    <text evidence="3 10">Protein modification; protein glycosylation.</text>
</comment>
<evidence type="ECO:0000256" key="2">
    <source>
        <dbReference type="ARBA" id="ARBA00004115"/>
    </source>
</evidence>
<evidence type="ECO:0000256" key="5">
    <source>
        <dbReference type="ARBA" id="ARBA00022692"/>
    </source>
</evidence>
<dbReference type="GO" id="GO:0018279">
    <property type="term" value="P:protein N-linked glycosylation via asparagine"/>
    <property type="evidence" value="ECO:0007669"/>
    <property type="project" value="TreeGrafter"/>
</dbReference>
<sequence length="437" mass="47942">MYFPAVGVNGDGGDVGGLEVREAKVDNGGKVKGRKSVRLDVEERGEGVYAAHLPSPLASNSRLTLSITYSLSHSLQPLPRTIEQDDPQFLNFAFAKYIPSLYPTTTQRTTIKIPQGSKLASYTPAQIRGSTLSYGPYDDVPATTTSFSGEGEGENVEAETYSLRYENTTPLPHTPLLRRTLTISHTSDSIAHEDAYIDFTNRAANLSHSFSRVAWTVQAWHGLTTTAIKELKILTGKGVSDAWFVDDVGNVSTSHFRRVDGVFEVKPRYPVFGGWRYSFRVGWETALHGFLKKVGGGDEGKGTGEYLLKVPLMEVPANKEGMTIDSLDLRISLPEGSDVLSWELSPATPKTVIPARSSVVVSQEKDKTFLDTIGRTVLRLQLHKLSDESDGVDVIVRYRLSWFDEVVRKPGVVAVAVVAVVVAWGCVRRVDVGIRGR</sequence>
<keyword evidence="8 10" id="KW-1133">Transmembrane helix</keyword>
<evidence type="ECO:0000256" key="3">
    <source>
        <dbReference type="ARBA" id="ARBA00004922"/>
    </source>
</evidence>
<reference evidence="11 12" key="1">
    <citation type="journal article" date="2016" name="Genome Biol. Evol.">
        <title>Divergent and convergent evolution of fungal pathogenicity.</title>
        <authorList>
            <person name="Shang Y."/>
            <person name="Xiao G."/>
            <person name="Zheng P."/>
            <person name="Cen K."/>
            <person name="Zhan S."/>
            <person name="Wang C."/>
        </authorList>
    </citation>
    <scope>NUCLEOTIDE SEQUENCE [LARGE SCALE GENOMIC DNA]</scope>
    <source>
        <strain evidence="11 12">ARSEF 7405</strain>
    </source>
</reference>
<dbReference type="GO" id="GO:0008250">
    <property type="term" value="C:oligosaccharyltransferase complex"/>
    <property type="evidence" value="ECO:0007669"/>
    <property type="project" value="UniProtKB-UniRule"/>
</dbReference>
<organism evidence="11 12">
    <name type="scientific">Ascosphaera apis ARSEF 7405</name>
    <dbReference type="NCBI Taxonomy" id="392613"/>
    <lineage>
        <taxon>Eukaryota</taxon>
        <taxon>Fungi</taxon>
        <taxon>Dikarya</taxon>
        <taxon>Ascomycota</taxon>
        <taxon>Pezizomycotina</taxon>
        <taxon>Eurotiomycetes</taxon>
        <taxon>Eurotiomycetidae</taxon>
        <taxon>Onygenales</taxon>
        <taxon>Ascosphaeraceae</taxon>
        <taxon>Ascosphaera</taxon>
    </lineage>
</organism>
<keyword evidence="5 10" id="KW-0812">Transmembrane</keyword>
<dbReference type="AlphaFoldDB" id="A0A167WID5"/>
<keyword evidence="6" id="KW-0732">Signal</keyword>
<comment type="similarity">
    <text evidence="4 10">Belongs to the OST1 family.</text>
</comment>
<comment type="subunit">
    <text evidence="10">Component of the oligosaccharyltransferase (OST) complex.</text>
</comment>
<comment type="subcellular location">
    <subcellularLocation>
        <location evidence="2 10">Endoplasmic reticulum membrane</location>
        <topology evidence="2 10">Single-pass type I membrane protein</topology>
    </subcellularLocation>
</comment>
<dbReference type="OrthoDB" id="310030at2759"/>
<evidence type="ECO:0000256" key="6">
    <source>
        <dbReference type="ARBA" id="ARBA00022729"/>
    </source>
</evidence>